<proteinExistence type="predicted"/>
<protein>
    <submittedName>
        <fullName evidence="1">Uncharacterized protein</fullName>
    </submittedName>
</protein>
<dbReference type="EMBL" id="ML975373">
    <property type="protein sequence ID" value="KAF1831119.1"/>
    <property type="molecule type" value="Genomic_DNA"/>
</dbReference>
<dbReference type="AlphaFoldDB" id="A0A6A5K264"/>
<dbReference type="Proteomes" id="UP000800040">
    <property type="component" value="Unassembled WGS sequence"/>
</dbReference>
<evidence type="ECO:0000313" key="1">
    <source>
        <dbReference type="EMBL" id="KAF1831119.1"/>
    </source>
</evidence>
<organism evidence="1 2">
    <name type="scientific">Decorospora gaudefroyi</name>
    <dbReference type="NCBI Taxonomy" id="184978"/>
    <lineage>
        <taxon>Eukaryota</taxon>
        <taxon>Fungi</taxon>
        <taxon>Dikarya</taxon>
        <taxon>Ascomycota</taxon>
        <taxon>Pezizomycotina</taxon>
        <taxon>Dothideomycetes</taxon>
        <taxon>Pleosporomycetidae</taxon>
        <taxon>Pleosporales</taxon>
        <taxon>Pleosporineae</taxon>
        <taxon>Pleosporaceae</taxon>
        <taxon>Decorospora</taxon>
    </lineage>
</organism>
<sequence>MLSEANSTAAVRVKPGIAVENTKRESPGPCPRSEFFHQRRPWLSLSVSVIQDLGGMVPNHRSYKFGRRACTRWPCKANHSIVLVRCEPLDSKRRESETWWILLGLQLSATFPIDAEHPLLRVGKKMNEANAQSLLIGTAVPLHRPLLLGTCSAPQPTVNN</sequence>
<reference evidence="1" key="1">
    <citation type="submission" date="2020-01" db="EMBL/GenBank/DDBJ databases">
        <authorList>
            <consortium name="DOE Joint Genome Institute"/>
            <person name="Haridas S."/>
            <person name="Albert R."/>
            <person name="Binder M."/>
            <person name="Bloem J."/>
            <person name="Labutti K."/>
            <person name="Salamov A."/>
            <person name="Andreopoulos B."/>
            <person name="Baker S.E."/>
            <person name="Barry K."/>
            <person name="Bills G."/>
            <person name="Bluhm B.H."/>
            <person name="Cannon C."/>
            <person name="Castanera R."/>
            <person name="Culley D.E."/>
            <person name="Daum C."/>
            <person name="Ezra D."/>
            <person name="Gonzalez J.B."/>
            <person name="Henrissat B."/>
            <person name="Kuo A."/>
            <person name="Liang C."/>
            <person name="Lipzen A."/>
            <person name="Lutzoni F."/>
            <person name="Magnuson J."/>
            <person name="Mondo S."/>
            <person name="Nolan M."/>
            <person name="Ohm R."/>
            <person name="Pangilinan J."/>
            <person name="Park H.-J."/>
            <person name="Ramirez L."/>
            <person name="Alfaro M."/>
            <person name="Sun H."/>
            <person name="Tritt A."/>
            <person name="Yoshinaga Y."/>
            <person name="Zwiers L.-H."/>
            <person name="Turgeon B.G."/>
            <person name="Goodwin S.B."/>
            <person name="Spatafora J.W."/>
            <person name="Crous P.W."/>
            <person name="Grigoriev I.V."/>
        </authorList>
    </citation>
    <scope>NUCLEOTIDE SEQUENCE</scope>
    <source>
        <strain evidence="1">P77</strain>
    </source>
</reference>
<accession>A0A6A5K264</accession>
<keyword evidence="2" id="KW-1185">Reference proteome</keyword>
<gene>
    <name evidence="1" type="ORF">BDW02DRAFT_70148</name>
</gene>
<name>A0A6A5K264_9PLEO</name>
<evidence type="ECO:0000313" key="2">
    <source>
        <dbReference type="Proteomes" id="UP000800040"/>
    </source>
</evidence>